<feature type="transmembrane region" description="Helical" evidence="5">
    <location>
        <begin position="6"/>
        <end position="23"/>
    </location>
</feature>
<feature type="transmembrane region" description="Helical" evidence="5">
    <location>
        <begin position="139"/>
        <end position="163"/>
    </location>
</feature>
<dbReference type="PANTHER" id="PTHR35529">
    <property type="entry name" value="MANGANESE EFFLUX PUMP MNTP-RELATED"/>
    <property type="match status" value="1"/>
</dbReference>
<keyword evidence="1" id="KW-1003">Cell membrane</keyword>
<feature type="transmembrane region" description="Helical" evidence="5">
    <location>
        <begin position="35"/>
        <end position="53"/>
    </location>
</feature>
<evidence type="ECO:0000256" key="4">
    <source>
        <dbReference type="ARBA" id="ARBA00023136"/>
    </source>
</evidence>
<keyword evidence="2 5" id="KW-0812">Transmembrane</keyword>
<evidence type="ECO:0000313" key="6">
    <source>
        <dbReference type="EMBL" id="TCS75616.1"/>
    </source>
</evidence>
<dbReference type="Pfam" id="PF02659">
    <property type="entry name" value="Mntp"/>
    <property type="match status" value="1"/>
</dbReference>
<dbReference type="OrthoDB" id="2065327at2"/>
<feature type="transmembrane region" description="Helical" evidence="5">
    <location>
        <begin position="73"/>
        <end position="91"/>
    </location>
</feature>
<sequence length="191" mass="21164">MVIYEILMFSVGLSLDVFAYALYKGAMMPEISKSSLIKIGSIFVLWQMTSLLLGHMVTNIPMVKESAQQAAVHWRYISVFIFCGLGLYMILKGGQQKVIIERKEDKLKLRQIVIWACITSIDTFLAGIGFGFFRTNFLVTILIIGIITALSVIAGIYSGYWLGCQSKKKVVTLGGCILLLGGIELLIRGIN</sequence>
<feature type="transmembrane region" description="Helical" evidence="5">
    <location>
        <begin position="170"/>
        <end position="190"/>
    </location>
</feature>
<feature type="transmembrane region" description="Helical" evidence="5">
    <location>
        <begin position="112"/>
        <end position="133"/>
    </location>
</feature>
<gene>
    <name evidence="6" type="ORF">EDD59_12841</name>
</gene>
<evidence type="ECO:0000256" key="1">
    <source>
        <dbReference type="ARBA" id="ARBA00022475"/>
    </source>
</evidence>
<evidence type="ECO:0000256" key="2">
    <source>
        <dbReference type="ARBA" id="ARBA00022692"/>
    </source>
</evidence>
<dbReference type="PANTHER" id="PTHR35529:SF1">
    <property type="entry name" value="MANGANESE EFFLUX PUMP MNTP-RELATED"/>
    <property type="match status" value="1"/>
</dbReference>
<dbReference type="Proteomes" id="UP000295726">
    <property type="component" value="Unassembled WGS sequence"/>
</dbReference>
<evidence type="ECO:0000313" key="7">
    <source>
        <dbReference type="Proteomes" id="UP000295726"/>
    </source>
</evidence>
<dbReference type="AlphaFoldDB" id="A0A4R3K1M6"/>
<keyword evidence="7" id="KW-1185">Reference proteome</keyword>
<keyword evidence="3 5" id="KW-1133">Transmembrane helix</keyword>
<keyword evidence="4 5" id="KW-0472">Membrane</keyword>
<dbReference type="RefSeq" id="WP_132383284.1">
    <property type="nucleotide sequence ID" value="NZ_DAIPCY010000019.1"/>
</dbReference>
<evidence type="ECO:0000256" key="3">
    <source>
        <dbReference type="ARBA" id="ARBA00022989"/>
    </source>
</evidence>
<proteinExistence type="predicted"/>
<dbReference type="InterPro" id="IPR003810">
    <property type="entry name" value="Mntp/YtaF"/>
</dbReference>
<protein>
    <submittedName>
        <fullName evidence="6">Putative Mn2+ efflux pump MntP</fullName>
    </submittedName>
</protein>
<evidence type="ECO:0000256" key="5">
    <source>
        <dbReference type="SAM" id="Phobius"/>
    </source>
</evidence>
<organism evidence="6 7">
    <name type="scientific">Muricomes intestini</name>
    <dbReference type="NCBI Taxonomy" id="1796634"/>
    <lineage>
        <taxon>Bacteria</taxon>
        <taxon>Bacillati</taxon>
        <taxon>Bacillota</taxon>
        <taxon>Clostridia</taxon>
        <taxon>Lachnospirales</taxon>
        <taxon>Lachnospiraceae</taxon>
        <taxon>Muricomes</taxon>
    </lineage>
</organism>
<name>A0A4R3K1M6_9FIRM</name>
<reference evidence="6 7" key="1">
    <citation type="submission" date="2019-03" db="EMBL/GenBank/DDBJ databases">
        <title>Genomic Encyclopedia of Type Strains, Phase IV (KMG-IV): sequencing the most valuable type-strain genomes for metagenomic binning, comparative biology and taxonomic classification.</title>
        <authorList>
            <person name="Goeker M."/>
        </authorList>
    </citation>
    <scope>NUCLEOTIDE SEQUENCE [LARGE SCALE GENOMIC DNA]</scope>
    <source>
        <strain evidence="6 7">DSM 29489</strain>
    </source>
</reference>
<comment type="caution">
    <text evidence="6">The sequence shown here is derived from an EMBL/GenBank/DDBJ whole genome shotgun (WGS) entry which is preliminary data.</text>
</comment>
<accession>A0A4R3K1M6</accession>
<dbReference type="EMBL" id="SLZZ01000028">
    <property type="protein sequence ID" value="TCS75616.1"/>
    <property type="molecule type" value="Genomic_DNA"/>
</dbReference>